<dbReference type="InterPro" id="IPR018062">
    <property type="entry name" value="HTH_AraC-typ_CS"/>
</dbReference>
<dbReference type="SUPFAM" id="SSF46689">
    <property type="entry name" value="Homeodomain-like"/>
    <property type="match status" value="1"/>
</dbReference>
<evidence type="ECO:0000259" key="4">
    <source>
        <dbReference type="PROSITE" id="PS01124"/>
    </source>
</evidence>
<dbReference type="PANTHER" id="PTHR46796">
    <property type="entry name" value="HTH-TYPE TRANSCRIPTIONAL ACTIVATOR RHAS-RELATED"/>
    <property type="match status" value="1"/>
</dbReference>
<dbReference type="Gene3D" id="1.10.10.60">
    <property type="entry name" value="Homeodomain-like"/>
    <property type="match status" value="1"/>
</dbReference>
<protein>
    <submittedName>
        <fullName evidence="5">AraC family transcriptional regulator</fullName>
    </submittedName>
</protein>
<dbReference type="EMBL" id="BOOU01000026">
    <property type="protein sequence ID" value="GII76764.1"/>
    <property type="molecule type" value="Genomic_DNA"/>
</dbReference>
<dbReference type="InterPro" id="IPR050204">
    <property type="entry name" value="AraC_XylS_family_regulators"/>
</dbReference>
<dbReference type="PROSITE" id="PS01124">
    <property type="entry name" value="HTH_ARAC_FAMILY_2"/>
    <property type="match status" value="1"/>
</dbReference>
<dbReference type="RefSeq" id="WP_203983390.1">
    <property type="nucleotide sequence ID" value="NZ_BOOU01000026.1"/>
</dbReference>
<name>A0A919QYZ0_9ACTN</name>
<keyword evidence="3" id="KW-0804">Transcription</keyword>
<comment type="caution">
    <text evidence="5">The sequence shown here is derived from an EMBL/GenBank/DDBJ whole genome shotgun (WGS) entry which is preliminary data.</text>
</comment>
<evidence type="ECO:0000313" key="5">
    <source>
        <dbReference type="EMBL" id="GII76764.1"/>
    </source>
</evidence>
<dbReference type="Pfam" id="PF14525">
    <property type="entry name" value="AraC_binding_2"/>
    <property type="match status" value="1"/>
</dbReference>
<evidence type="ECO:0000256" key="3">
    <source>
        <dbReference type="ARBA" id="ARBA00023163"/>
    </source>
</evidence>
<dbReference type="PROSITE" id="PS00041">
    <property type="entry name" value="HTH_ARAC_FAMILY_1"/>
    <property type="match status" value="1"/>
</dbReference>
<dbReference type="InterPro" id="IPR035418">
    <property type="entry name" value="AraC-bd_2"/>
</dbReference>
<reference evidence="5" key="1">
    <citation type="submission" date="2021-01" db="EMBL/GenBank/DDBJ databases">
        <title>Whole genome shotgun sequence of Sphaerisporangium rufum NBRC 109079.</title>
        <authorList>
            <person name="Komaki H."/>
            <person name="Tamura T."/>
        </authorList>
    </citation>
    <scope>NUCLEOTIDE SEQUENCE</scope>
    <source>
        <strain evidence="5">NBRC 109079</strain>
    </source>
</reference>
<feature type="domain" description="HTH araC/xylS-type" evidence="4">
    <location>
        <begin position="218"/>
        <end position="322"/>
    </location>
</feature>
<evidence type="ECO:0000256" key="2">
    <source>
        <dbReference type="ARBA" id="ARBA00023125"/>
    </source>
</evidence>
<accession>A0A919QYZ0</accession>
<dbReference type="GO" id="GO:0003700">
    <property type="term" value="F:DNA-binding transcription factor activity"/>
    <property type="evidence" value="ECO:0007669"/>
    <property type="project" value="InterPro"/>
</dbReference>
<dbReference type="Proteomes" id="UP000655287">
    <property type="component" value="Unassembled WGS sequence"/>
</dbReference>
<dbReference type="InterPro" id="IPR018060">
    <property type="entry name" value="HTH_AraC"/>
</dbReference>
<dbReference type="GO" id="GO:0043565">
    <property type="term" value="F:sequence-specific DNA binding"/>
    <property type="evidence" value="ECO:0007669"/>
    <property type="project" value="InterPro"/>
</dbReference>
<organism evidence="5 6">
    <name type="scientific">Sphaerisporangium rufum</name>
    <dbReference type="NCBI Taxonomy" id="1381558"/>
    <lineage>
        <taxon>Bacteria</taxon>
        <taxon>Bacillati</taxon>
        <taxon>Actinomycetota</taxon>
        <taxon>Actinomycetes</taxon>
        <taxon>Streptosporangiales</taxon>
        <taxon>Streptosporangiaceae</taxon>
        <taxon>Sphaerisporangium</taxon>
    </lineage>
</organism>
<dbReference type="Pfam" id="PF12833">
    <property type="entry name" value="HTH_18"/>
    <property type="match status" value="1"/>
</dbReference>
<keyword evidence="6" id="KW-1185">Reference proteome</keyword>
<dbReference type="PANTHER" id="PTHR46796:SF6">
    <property type="entry name" value="ARAC SUBFAMILY"/>
    <property type="match status" value="1"/>
</dbReference>
<evidence type="ECO:0000313" key="6">
    <source>
        <dbReference type="Proteomes" id="UP000655287"/>
    </source>
</evidence>
<keyword evidence="2" id="KW-0238">DNA-binding</keyword>
<evidence type="ECO:0000256" key="1">
    <source>
        <dbReference type="ARBA" id="ARBA00023015"/>
    </source>
</evidence>
<keyword evidence="1" id="KW-0805">Transcription regulation</keyword>
<proteinExistence type="predicted"/>
<dbReference type="AlphaFoldDB" id="A0A919QYZ0"/>
<gene>
    <name evidence="5" type="ORF">Sru01_17460</name>
</gene>
<sequence>MLETLFDTEDLPTEDRLPAWMDLVSRSMLPSLFSVPRAESFQAASRTLDLGATQVNTLRYSSMRTHRTPKLIRRSDPELYMVALVNSRGQHLEQCGRQLTPKPRDLALYATFQPYLSRVDVERATASSVVAVIPRSMVALPPDLVTRLLAVPLSGQDGLGALLAQFLTRLAADSGSYRATDGPRLGTVLLDLFGAFLAHHLDAETAIPPESRRRTLYLEIQSFIRRHLGDPRLTLRDVAAAHHISIRQLHRLFQEHAEDGETVAGWIRRQRLEHAHRDLARPELAGMPIHAIAARRGFITPAAFSRAFRAAYGLSPRDHRHHAAIGHRPEPPPGPAA</sequence>
<dbReference type="SMART" id="SM00342">
    <property type="entry name" value="HTH_ARAC"/>
    <property type="match status" value="1"/>
</dbReference>
<dbReference type="InterPro" id="IPR009057">
    <property type="entry name" value="Homeodomain-like_sf"/>
</dbReference>